<gene>
    <name evidence="2" type="ORF">SAMN04488121_101720</name>
</gene>
<evidence type="ECO:0008006" key="4">
    <source>
        <dbReference type="Google" id="ProtNLM"/>
    </source>
</evidence>
<evidence type="ECO:0000313" key="2">
    <source>
        <dbReference type="EMBL" id="SDF07733.1"/>
    </source>
</evidence>
<keyword evidence="1" id="KW-0732">Signal</keyword>
<name>A0A1G7I551_CHIFI</name>
<accession>A0A1G7I551</accession>
<proteinExistence type="predicted"/>
<dbReference type="AlphaFoldDB" id="A0A1G7I551"/>
<dbReference type="STRING" id="104663.SAMN04488121_101720"/>
<dbReference type="OrthoDB" id="672806at2"/>
<organism evidence="2 3">
    <name type="scientific">Chitinophaga filiformis</name>
    <name type="common">Myxococcus filiformis</name>
    <name type="synonym">Flexibacter filiformis</name>
    <dbReference type="NCBI Taxonomy" id="104663"/>
    <lineage>
        <taxon>Bacteria</taxon>
        <taxon>Pseudomonadati</taxon>
        <taxon>Bacteroidota</taxon>
        <taxon>Chitinophagia</taxon>
        <taxon>Chitinophagales</taxon>
        <taxon>Chitinophagaceae</taxon>
        <taxon>Chitinophaga</taxon>
    </lineage>
</organism>
<dbReference type="Proteomes" id="UP000199045">
    <property type="component" value="Unassembled WGS sequence"/>
</dbReference>
<sequence length="125" mass="13517">MKKPMKPALFPLVLMLLVYSCTAEQAPAPDPGIEPTACDTAVITSAYIMTTISSKCTNGACHKGTGNFVVSDFSTLEKLKTYLNANESIFRERVTSANADMPPRGKLSEGTRDSINCWLSHGMPD</sequence>
<dbReference type="EMBL" id="FNBN01000001">
    <property type="protein sequence ID" value="SDF07733.1"/>
    <property type="molecule type" value="Genomic_DNA"/>
</dbReference>
<feature type="signal peptide" evidence="1">
    <location>
        <begin position="1"/>
        <end position="23"/>
    </location>
</feature>
<evidence type="ECO:0000256" key="1">
    <source>
        <dbReference type="SAM" id="SignalP"/>
    </source>
</evidence>
<dbReference type="PROSITE" id="PS51257">
    <property type="entry name" value="PROKAR_LIPOPROTEIN"/>
    <property type="match status" value="1"/>
</dbReference>
<dbReference type="RefSeq" id="WP_089828846.1">
    <property type="nucleotide sequence ID" value="NZ_FNBN01000001.1"/>
</dbReference>
<protein>
    <recommendedName>
        <fullName evidence="4">Cytochrome c domain-containing protein</fullName>
    </recommendedName>
</protein>
<evidence type="ECO:0000313" key="3">
    <source>
        <dbReference type="Proteomes" id="UP000199045"/>
    </source>
</evidence>
<reference evidence="2 3" key="1">
    <citation type="submission" date="2016-10" db="EMBL/GenBank/DDBJ databases">
        <authorList>
            <person name="de Groot N.N."/>
        </authorList>
    </citation>
    <scope>NUCLEOTIDE SEQUENCE [LARGE SCALE GENOMIC DNA]</scope>
    <source>
        <strain evidence="2 3">DSM 527</strain>
    </source>
</reference>
<feature type="chain" id="PRO_5011528938" description="Cytochrome c domain-containing protein" evidence="1">
    <location>
        <begin position="24"/>
        <end position="125"/>
    </location>
</feature>